<comment type="caution">
    <text evidence="1">The sequence shown here is derived from an EMBL/GenBank/DDBJ whole genome shotgun (WGS) entry which is preliminary data.</text>
</comment>
<sequence length="126" mass="12848">AESVLCFCRSTTLGAFSAQPGSALPTRVSADGVLDTAPLTMLLGPMYALVIKGASFAEASGCVRLATALRTVLEQRGSTLGTELTLVAILGTTLWTGGGDGVVLHGMATRVAAEIFDVEATAARAY</sequence>
<feature type="non-terminal residue" evidence="1">
    <location>
        <position position="1"/>
    </location>
</feature>
<evidence type="ECO:0000313" key="1">
    <source>
        <dbReference type="EMBL" id="GAH77289.1"/>
    </source>
</evidence>
<accession>X1JG27</accession>
<name>X1JG27_9ZZZZ</name>
<protein>
    <submittedName>
        <fullName evidence="1">Uncharacterized protein</fullName>
    </submittedName>
</protein>
<organism evidence="1">
    <name type="scientific">marine sediment metagenome</name>
    <dbReference type="NCBI Taxonomy" id="412755"/>
    <lineage>
        <taxon>unclassified sequences</taxon>
        <taxon>metagenomes</taxon>
        <taxon>ecological metagenomes</taxon>
    </lineage>
</organism>
<dbReference type="EMBL" id="BARU01040361">
    <property type="protein sequence ID" value="GAH77289.1"/>
    <property type="molecule type" value="Genomic_DNA"/>
</dbReference>
<gene>
    <name evidence="1" type="ORF">S03H2_62404</name>
</gene>
<dbReference type="AlphaFoldDB" id="X1JG27"/>
<reference evidence="1" key="1">
    <citation type="journal article" date="2014" name="Front. Microbiol.">
        <title>High frequency of phylogenetically diverse reductive dehalogenase-homologous genes in deep subseafloor sedimentary metagenomes.</title>
        <authorList>
            <person name="Kawai M."/>
            <person name="Futagami T."/>
            <person name="Toyoda A."/>
            <person name="Takaki Y."/>
            <person name="Nishi S."/>
            <person name="Hori S."/>
            <person name="Arai W."/>
            <person name="Tsubouchi T."/>
            <person name="Morono Y."/>
            <person name="Uchiyama I."/>
            <person name="Ito T."/>
            <person name="Fujiyama A."/>
            <person name="Inagaki F."/>
            <person name="Takami H."/>
        </authorList>
    </citation>
    <scope>NUCLEOTIDE SEQUENCE</scope>
    <source>
        <strain evidence="1">Expedition CK06-06</strain>
    </source>
</reference>
<proteinExistence type="predicted"/>